<evidence type="ECO:0000256" key="1">
    <source>
        <dbReference type="ARBA" id="ARBA00000085"/>
    </source>
</evidence>
<evidence type="ECO:0000256" key="6">
    <source>
        <dbReference type="ARBA" id="ARBA00022777"/>
    </source>
</evidence>
<keyword evidence="7" id="KW-0067">ATP-binding</keyword>
<dbReference type="Gene3D" id="3.30.565.10">
    <property type="entry name" value="Histidine kinase-like ATPase, C-terminal domain"/>
    <property type="match status" value="1"/>
</dbReference>
<dbReference type="SUPFAM" id="SSF55874">
    <property type="entry name" value="ATPase domain of HSP90 chaperone/DNA topoisomerase II/histidine kinase"/>
    <property type="match status" value="1"/>
</dbReference>
<keyword evidence="6 12" id="KW-0418">Kinase</keyword>
<dbReference type="InterPro" id="IPR036890">
    <property type="entry name" value="HATPase_C_sf"/>
</dbReference>
<keyword evidence="8" id="KW-0902">Two-component regulatory system</keyword>
<keyword evidence="9" id="KW-0812">Transmembrane</keyword>
<sequence>MFRPLLVVALGGLLLLDHRTGLIGTEGVAAVKLLVAAAAVALVAASPRLGPRALPSAAGLAGAASLGLSLFLTPAARSLTGSTASADAFGFTEPAALLTLLLLVALRGHRHGALVCVLVLQPAIVLRPLAAGVSDTGVFMALFLALATTAALGAGVARRLVLADRRHRAAAIRLEQRAEFARDLHDFVAHHVTGIVVQAQGALAIAGRRPELVPPALERIERAGSEALVSMRKMVGMLRGEGELPTAPSAGAAELRSLVERFSAEGGARAGLVLEGAFDDLPVEVGTTVHRVVMEALTNVRRHARDCAEVRVHAVRSDDRVTVRVVDDGRTPQPSGGGFGLRGLAERAGLVGGRFRAGPDAGGGWSVEAVLPVTPGACAVAPAASSAASSAAPSSEVAA</sequence>
<keyword evidence="13" id="KW-1185">Reference proteome</keyword>
<dbReference type="RefSeq" id="WP_245967832.1">
    <property type="nucleotide sequence ID" value="NZ_BEVZ01000013.1"/>
</dbReference>
<evidence type="ECO:0000256" key="2">
    <source>
        <dbReference type="ARBA" id="ARBA00012438"/>
    </source>
</evidence>
<dbReference type="InterPro" id="IPR003594">
    <property type="entry name" value="HATPase_dom"/>
</dbReference>
<feature type="transmembrane region" description="Helical" evidence="9">
    <location>
        <begin position="29"/>
        <end position="45"/>
    </location>
</feature>
<feature type="transmembrane region" description="Helical" evidence="9">
    <location>
        <begin position="88"/>
        <end position="106"/>
    </location>
</feature>
<comment type="caution">
    <text evidence="12">The sequence shown here is derived from an EMBL/GenBank/DDBJ whole genome shotgun (WGS) entry which is preliminary data.</text>
</comment>
<feature type="domain" description="Histidine kinase/HSP90-like ATPase" evidence="10">
    <location>
        <begin position="287"/>
        <end position="374"/>
    </location>
</feature>
<feature type="transmembrane region" description="Helical" evidence="9">
    <location>
        <begin position="57"/>
        <end position="76"/>
    </location>
</feature>
<evidence type="ECO:0000256" key="8">
    <source>
        <dbReference type="ARBA" id="ARBA00023012"/>
    </source>
</evidence>
<keyword evidence="9" id="KW-1133">Transmembrane helix</keyword>
<dbReference type="Pfam" id="PF02518">
    <property type="entry name" value="HATPase_c"/>
    <property type="match status" value="1"/>
</dbReference>
<feature type="domain" description="Signal transduction histidine kinase subgroup 3 dimerisation and phosphoacceptor" evidence="11">
    <location>
        <begin position="177"/>
        <end position="241"/>
    </location>
</feature>
<evidence type="ECO:0000259" key="11">
    <source>
        <dbReference type="Pfam" id="PF07730"/>
    </source>
</evidence>
<dbReference type="InterPro" id="IPR011712">
    <property type="entry name" value="Sig_transdc_His_kin_sub3_dim/P"/>
</dbReference>
<dbReference type="PANTHER" id="PTHR24421">
    <property type="entry name" value="NITRATE/NITRITE SENSOR PROTEIN NARX-RELATED"/>
    <property type="match status" value="1"/>
</dbReference>
<dbReference type="PANTHER" id="PTHR24421:SF10">
    <property type="entry name" value="NITRATE_NITRITE SENSOR PROTEIN NARQ"/>
    <property type="match status" value="1"/>
</dbReference>
<name>A0ABV2YQ24_9ACTN</name>
<accession>A0ABV2YQ24</accession>
<evidence type="ECO:0000313" key="13">
    <source>
        <dbReference type="Proteomes" id="UP001550850"/>
    </source>
</evidence>
<evidence type="ECO:0000256" key="5">
    <source>
        <dbReference type="ARBA" id="ARBA00022741"/>
    </source>
</evidence>
<dbReference type="Gene3D" id="1.20.5.1930">
    <property type="match status" value="1"/>
</dbReference>
<protein>
    <recommendedName>
        <fullName evidence="2">histidine kinase</fullName>
        <ecNumber evidence="2">2.7.13.3</ecNumber>
    </recommendedName>
</protein>
<dbReference type="EMBL" id="JBEZUR010000071">
    <property type="protein sequence ID" value="MEU3557835.1"/>
    <property type="molecule type" value="Genomic_DNA"/>
</dbReference>
<keyword evidence="5" id="KW-0547">Nucleotide-binding</keyword>
<keyword evidence="9" id="KW-0472">Membrane</keyword>
<dbReference type="Pfam" id="PF07730">
    <property type="entry name" value="HisKA_3"/>
    <property type="match status" value="1"/>
</dbReference>
<evidence type="ECO:0000256" key="9">
    <source>
        <dbReference type="SAM" id="Phobius"/>
    </source>
</evidence>
<comment type="catalytic activity">
    <reaction evidence="1">
        <text>ATP + protein L-histidine = ADP + protein N-phospho-L-histidine.</text>
        <dbReference type="EC" id="2.7.13.3"/>
    </reaction>
</comment>
<reference evidence="12 13" key="1">
    <citation type="submission" date="2024-06" db="EMBL/GenBank/DDBJ databases">
        <title>The Natural Products Discovery Center: Release of the First 8490 Sequenced Strains for Exploring Actinobacteria Biosynthetic Diversity.</title>
        <authorList>
            <person name="Kalkreuter E."/>
            <person name="Kautsar S.A."/>
            <person name="Yang D."/>
            <person name="Bader C.D."/>
            <person name="Teijaro C.N."/>
            <person name="Fluegel L."/>
            <person name="Davis C.M."/>
            <person name="Simpson J.R."/>
            <person name="Lauterbach L."/>
            <person name="Steele A.D."/>
            <person name="Gui C."/>
            <person name="Meng S."/>
            <person name="Li G."/>
            <person name="Viehrig K."/>
            <person name="Ye F."/>
            <person name="Su P."/>
            <person name="Kiefer A.F."/>
            <person name="Nichols A."/>
            <person name="Cepeda A.J."/>
            <person name="Yan W."/>
            <person name="Fan B."/>
            <person name="Jiang Y."/>
            <person name="Adhikari A."/>
            <person name="Zheng C.-J."/>
            <person name="Schuster L."/>
            <person name="Cowan T.M."/>
            <person name="Smanski M.J."/>
            <person name="Chevrette M.G."/>
            <person name="De Carvalho L.P.S."/>
            <person name="Shen B."/>
        </authorList>
    </citation>
    <scope>NUCLEOTIDE SEQUENCE [LARGE SCALE GENOMIC DNA]</scope>
    <source>
        <strain evidence="12 13">NPDC038104</strain>
    </source>
</reference>
<feature type="transmembrane region" description="Helical" evidence="9">
    <location>
        <begin position="113"/>
        <end position="131"/>
    </location>
</feature>
<keyword evidence="3" id="KW-0597">Phosphoprotein</keyword>
<evidence type="ECO:0000256" key="7">
    <source>
        <dbReference type="ARBA" id="ARBA00022840"/>
    </source>
</evidence>
<dbReference type="Proteomes" id="UP001550850">
    <property type="component" value="Unassembled WGS sequence"/>
</dbReference>
<feature type="transmembrane region" description="Helical" evidence="9">
    <location>
        <begin position="137"/>
        <end position="157"/>
    </location>
</feature>
<evidence type="ECO:0000313" key="12">
    <source>
        <dbReference type="EMBL" id="MEU3557835.1"/>
    </source>
</evidence>
<evidence type="ECO:0000259" key="10">
    <source>
        <dbReference type="Pfam" id="PF02518"/>
    </source>
</evidence>
<keyword evidence="4" id="KW-0808">Transferase</keyword>
<evidence type="ECO:0000256" key="3">
    <source>
        <dbReference type="ARBA" id="ARBA00022553"/>
    </source>
</evidence>
<evidence type="ECO:0000256" key="4">
    <source>
        <dbReference type="ARBA" id="ARBA00022679"/>
    </source>
</evidence>
<dbReference type="InterPro" id="IPR050482">
    <property type="entry name" value="Sensor_HK_TwoCompSys"/>
</dbReference>
<organism evidence="12 13">
    <name type="scientific">Streptomyces fragilis</name>
    <dbReference type="NCBI Taxonomy" id="67301"/>
    <lineage>
        <taxon>Bacteria</taxon>
        <taxon>Bacillati</taxon>
        <taxon>Actinomycetota</taxon>
        <taxon>Actinomycetes</taxon>
        <taxon>Kitasatosporales</taxon>
        <taxon>Streptomycetaceae</taxon>
        <taxon>Streptomyces</taxon>
    </lineage>
</organism>
<dbReference type="CDD" id="cd16917">
    <property type="entry name" value="HATPase_UhpB-NarQ-NarX-like"/>
    <property type="match status" value="1"/>
</dbReference>
<proteinExistence type="predicted"/>
<dbReference type="GO" id="GO:0016301">
    <property type="term" value="F:kinase activity"/>
    <property type="evidence" value="ECO:0007669"/>
    <property type="project" value="UniProtKB-KW"/>
</dbReference>
<dbReference type="EC" id="2.7.13.3" evidence="2"/>
<gene>
    <name evidence="12" type="ORF">AB0E65_27035</name>
</gene>